<dbReference type="InterPro" id="IPR046342">
    <property type="entry name" value="CBS_dom_sf"/>
</dbReference>
<keyword evidence="1" id="KW-0129">CBS domain</keyword>
<evidence type="ECO:0000313" key="5">
    <source>
        <dbReference type="Proteomes" id="UP000304880"/>
    </source>
</evidence>
<feature type="transmembrane region" description="Helical" evidence="2">
    <location>
        <begin position="99"/>
        <end position="119"/>
    </location>
</feature>
<keyword evidence="2" id="KW-0812">Transmembrane</keyword>
<feature type="domain" description="CBS" evidence="3">
    <location>
        <begin position="242"/>
        <end position="299"/>
    </location>
</feature>
<dbReference type="PANTHER" id="PTHR33741">
    <property type="entry name" value="TRANSMEMBRANE PROTEIN DDB_G0269096-RELATED"/>
    <property type="match status" value="1"/>
</dbReference>
<dbReference type="InterPro" id="IPR058581">
    <property type="entry name" value="TM_HPP"/>
</dbReference>
<evidence type="ECO:0000313" key="4">
    <source>
        <dbReference type="EMBL" id="TNH40573.1"/>
    </source>
</evidence>
<dbReference type="Proteomes" id="UP000304880">
    <property type="component" value="Unassembled WGS sequence"/>
</dbReference>
<dbReference type="Pfam" id="PF04982">
    <property type="entry name" value="TM_HPP"/>
    <property type="match status" value="1"/>
</dbReference>
<feature type="transmembrane region" description="Helical" evidence="2">
    <location>
        <begin position="47"/>
        <end position="65"/>
    </location>
</feature>
<gene>
    <name evidence="4" type="ORF">FHD67_04495</name>
</gene>
<evidence type="ECO:0000256" key="1">
    <source>
        <dbReference type="PROSITE-ProRule" id="PRU00703"/>
    </source>
</evidence>
<dbReference type="SMART" id="SM00116">
    <property type="entry name" value="CBS"/>
    <property type="match status" value="2"/>
</dbReference>
<organism evidence="4 5">
    <name type="scientific">Paracoccus haeundaensis</name>
    <dbReference type="NCBI Taxonomy" id="225362"/>
    <lineage>
        <taxon>Bacteria</taxon>
        <taxon>Pseudomonadati</taxon>
        <taxon>Pseudomonadota</taxon>
        <taxon>Alphaproteobacteria</taxon>
        <taxon>Rhodobacterales</taxon>
        <taxon>Paracoccaceae</taxon>
        <taxon>Paracoccus</taxon>
    </lineage>
</organism>
<dbReference type="AlphaFoldDB" id="A0A5C4R9B7"/>
<feature type="domain" description="CBS" evidence="3">
    <location>
        <begin position="303"/>
        <end position="361"/>
    </location>
</feature>
<dbReference type="Gene3D" id="3.10.580.10">
    <property type="entry name" value="CBS-domain"/>
    <property type="match status" value="2"/>
</dbReference>
<comment type="caution">
    <text evidence="4">The sequence shown here is derived from an EMBL/GenBank/DDBJ whole genome shotgun (WGS) entry which is preliminary data.</text>
</comment>
<evidence type="ECO:0000259" key="3">
    <source>
        <dbReference type="PROSITE" id="PS51371"/>
    </source>
</evidence>
<name>A0A5C4R9B7_9RHOB</name>
<accession>A0A5C4R9B7</accession>
<dbReference type="InterPro" id="IPR000644">
    <property type="entry name" value="CBS_dom"/>
</dbReference>
<reference evidence="4 5" key="1">
    <citation type="submission" date="2019-06" db="EMBL/GenBank/DDBJ databases">
        <authorList>
            <person name="Li J."/>
        </authorList>
    </citation>
    <scope>NUCLEOTIDE SEQUENCE [LARGE SCALE GENOMIC DNA]</scope>
    <source>
        <strain evidence="4 5">CGMCC 1.8012</strain>
    </source>
</reference>
<keyword evidence="2" id="KW-1133">Transmembrane helix</keyword>
<dbReference type="SUPFAM" id="SSF54631">
    <property type="entry name" value="CBS-domain pair"/>
    <property type="match status" value="1"/>
</dbReference>
<keyword evidence="2" id="KW-0472">Membrane</keyword>
<dbReference type="EMBL" id="VDDC01000008">
    <property type="protein sequence ID" value="TNH40573.1"/>
    <property type="molecule type" value="Genomic_DNA"/>
</dbReference>
<evidence type="ECO:0000256" key="2">
    <source>
        <dbReference type="SAM" id="Phobius"/>
    </source>
</evidence>
<protein>
    <submittedName>
        <fullName evidence="4">CBS domain-containing protein</fullName>
    </submittedName>
</protein>
<keyword evidence="5" id="KW-1185">Reference proteome</keyword>
<dbReference type="PANTHER" id="PTHR33741:SF5">
    <property type="entry name" value="TRANSMEMBRANE PROTEIN DDB_G0269096-RELATED"/>
    <property type="match status" value="1"/>
</dbReference>
<sequence length="362" mass="37259">MISALRALGPSVASTPLPEAVRAGVGAVAGLIIAGLFVLSPAVDSQLGLYLIAPFGASSVLLFAVPNSPLAQPWAAIVGNTVAALIGVAVCLHVADPALRIAVAVGLAITATILCRALHPPAGAVAMTAAMSPDAIADLGYRFAVTPVAAGTVLLVVVAAVYARLTGRRYPMRQVDDRNAHRTADPDPAARIGLSEDQLTDLLERYRQNFNLGAGDLARLVGAAELQAAAQRVGPVTAGTIMSRDLVTVGPDAPAERVAALFRRHRFTSIPVAGPDGRYLGMIFQIHMIATDVRPAGPAAALMRADMPTARADTPLGDLLTLMAEGDVDAVPVLSGPSLVGVVTRTDLISAFARHDPRGPEG</sequence>
<dbReference type="PROSITE" id="PS51371">
    <property type="entry name" value="CBS"/>
    <property type="match status" value="2"/>
</dbReference>
<feature type="transmembrane region" description="Helical" evidence="2">
    <location>
        <begin position="139"/>
        <end position="163"/>
    </location>
</feature>
<dbReference type="Pfam" id="PF00571">
    <property type="entry name" value="CBS"/>
    <property type="match status" value="2"/>
</dbReference>
<feature type="transmembrane region" description="Helical" evidence="2">
    <location>
        <begin position="20"/>
        <end position="40"/>
    </location>
</feature>
<proteinExistence type="predicted"/>
<dbReference type="InterPro" id="IPR007065">
    <property type="entry name" value="HPP"/>
</dbReference>
<feature type="transmembrane region" description="Helical" evidence="2">
    <location>
        <begin position="71"/>
        <end position="92"/>
    </location>
</feature>